<protein>
    <submittedName>
        <fullName evidence="1">Uncharacterized protein</fullName>
    </submittedName>
</protein>
<reference evidence="1" key="1">
    <citation type="journal article" date="2019" name="Sci. Rep.">
        <title>Draft genome of Tanacetum cinerariifolium, the natural source of mosquito coil.</title>
        <authorList>
            <person name="Yamashiro T."/>
            <person name="Shiraishi A."/>
            <person name="Satake H."/>
            <person name="Nakayama K."/>
        </authorList>
    </citation>
    <scope>NUCLEOTIDE SEQUENCE</scope>
</reference>
<accession>A0A6L2LX58</accession>
<dbReference type="EMBL" id="BKCJ010005283">
    <property type="protein sequence ID" value="GEU65880.1"/>
    <property type="molecule type" value="Genomic_DNA"/>
</dbReference>
<gene>
    <name evidence="1" type="ORF">Tci_037858</name>
</gene>
<sequence>MAPLPPREQRHPFLRYQGFEYSDQDITDFEERMLMEHRDDGGVVVFTSQTWGRVFETRDRWLRSSFRVPYHD</sequence>
<comment type="caution">
    <text evidence="1">The sequence shown here is derived from an EMBL/GenBank/DDBJ whole genome shotgun (WGS) entry which is preliminary data.</text>
</comment>
<name>A0A6L2LX58_TANCI</name>
<proteinExistence type="predicted"/>
<dbReference type="AlphaFoldDB" id="A0A6L2LX58"/>
<evidence type="ECO:0000313" key="1">
    <source>
        <dbReference type="EMBL" id="GEU65880.1"/>
    </source>
</evidence>
<organism evidence="1">
    <name type="scientific">Tanacetum cinerariifolium</name>
    <name type="common">Dalmatian daisy</name>
    <name type="synonym">Chrysanthemum cinerariifolium</name>
    <dbReference type="NCBI Taxonomy" id="118510"/>
    <lineage>
        <taxon>Eukaryota</taxon>
        <taxon>Viridiplantae</taxon>
        <taxon>Streptophyta</taxon>
        <taxon>Embryophyta</taxon>
        <taxon>Tracheophyta</taxon>
        <taxon>Spermatophyta</taxon>
        <taxon>Magnoliopsida</taxon>
        <taxon>eudicotyledons</taxon>
        <taxon>Gunneridae</taxon>
        <taxon>Pentapetalae</taxon>
        <taxon>asterids</taxon>
        <taxon>campanulids</taxon>
        <taxon>Asterales</taxon>
        <taxon>Asteraceae</taxon>
        <taxon>Asteroideae</taxon>
        <taxon>Anthemideae</taxon>
        <taxon>Anthemidinae</taxon>
        <taxon>Tanacetum</taxon>
    </lineage>
</organism>